<proteinExistence type="predicted"/>
<feature type="region of interest" description="Disordered" evidence="1">
    <location>
        <begin position="45"/>
        <end position="80"/>
    </location>
</feature>
<dbReference type="GeneID" id="62166869"/>
<protein>
    <submittedName>
        <fullName evidence="2">Uncharacterized protein</fullName>
    </submittedName>
</protein>
<accession>A0A9P6HW26</accession>
<feature type="compositionally biased region" description="Basic and acidic residues" evidence="1">
    <location>
        <begin position="67"/>
        <end position="80"/>
    </location>
</feature>
<dbReference type="RefSeq" id="XP_038740895.1">
    <property type="nucleotide sequence ID" value="XM_038893795.1"/>
</dbReference>
<dbReference type="AlphaFoldDB" id="A0A9P6HW26"/>
<name>A0A9P6HW26_9PEZI</name>
<keyword evidence="3" id="KW-1185">Reference proteome</keyword>
<reference evidence="2" key="1">
    <citation type="submission" date="2020-03" db="EMBL/GenBank/DDBJ databases">
        <authorList>
            <person name="He L."/>
        </authorList>
    </citation>
    <scope>NUCLEOTIDE SEQUENCE</scope>
    <source>
        <strain evidence="2">CkLH20</strain>
    </source>
</reference>
<reference evidence="2" key="2">
    <citation type="submission" date="2020-11" db="EMBL/GenBank/DDBJ databases">
        <title>Whole genome sequencing of Colletotrichum sp.</title>
        <authorList>
            <person name="Li H."/>
        </authorList>
    </citation>
    <scope>NUCLEOTIDE SEQUENCE</scope>
    <source>
        <strain evidence="2">CkLH20</strain>
    </source>
</reference>
<feature type="compositionally biased region" description="Low complexity" evidence="1">
    <location>
        <begin position="56"/>
        <end position="65"/>
    </location>
</feature>
<evidence type="ECO:0000313" key="2">
    <source>
        <dbReference type="EMBL" id="KAF9871434.1"/>
    </source>
</evidence>
<comment type="caution">
    <text evidence="2">The sequence shown here is derived from an EMBL/GenBank/DDBJ whole genome shotgun (WGS) entry which is preliminary data.</text>
</comment>
<dbReference type="OrthoDB" id="5424391at2759"/>
<evidence type="ECO:0000313" key="3">
    <source>
        <dbReference type="Proteomes" id="UP000781932"/>
    </source>
</evidence>
<dbReference type="Proteomes" id="UP000781932">
    <property type="component" value="Unassembled WGS sequence"/>
</dbReference>
<gene>
    <name evidence="2" type="ORF">CkaCkLH20_11081</name>
</gene>
<evidence type="ECO:0000256" key="1">
    <source>
        <dbReference type="SAM" id="MobiDB-lite"/>
    </source>
</evidence>
<organism evidence="2 3">
    <name type="scientific">Colletotrichum karsti</name>
    <dbReference type="NCBI Taxonomy" id="1095194"/>
    <lineage>
        <taxon>Eukaryota</taxon>
        <taxon>Fungi</taxon>
        <taxon>Dikarya</taxon>
        <taxon>Ascomycota</taxon>
        <taxon>Pezizomycotina</taxon>
        <taxon>Sordariomycetes</taxon>
        <taxon>Hypocreomycetidae</taxon>
        <taxon>Glomerellales</taxon>
        <taxon>Glomerellaceae</taxon>
        <taxon>Colletotrichum</taxon>
        <taxon>Colletotrichum boninense species complex</taxon>
    </lineage>
</organism>
<dbReference type="EMBL" id="JAATWM020000045">
    <property type="protein sequence ID" value="KAF9871434.1"/>
    <property type="molecule type" value="Genomic_DNA"/>
</dbReference>
<sequence>MFTTKSLSSIKNALPSIHQPLPLSSKESQKLLNVLKTSFRQNLDKEHGWTTEDADTPTSKTPSSKHSARESSHRRPTDRHLRSILSNPLFKSAVKSNDLAFAAPRDPMDVFEEAAAKGMMTIKAATGCLRAKRQQILQSSALSVHDAIKDSMAGLQVVRWLRSSGEERTLEFLTDRHFVHELARFMVPEGLEEVAWEWAGRMMTGEGPADQNSVVVGSLMSSLVAAKSSIEERNLDTAFSTMIRADQTWKANPQLPQILLRPWQVLSWASTVEAWKRPLPSTPMFESFVSTANHIQRPLKVDRAHLQLHHPTHPDHQPAVKFLTGFDFTHAVNIYHPAGLVARAIFMGMDAVSHLTRLGRTDEAENLLRMLQSKFPEDVWQRHHMRGAALM</sequence>